<proteinExistence type="predicted"/>
<keyword evidence="5" id="KW-1185">Reference proteome</keyword>
<dbReference type="InterPro" id="IPR013094">
    <property type="entry name" value="AB_hydrolase_3"/>
</dbReference>
<protein>
    <submittedName>
        <fullName evidence="4">Alpha/Beta hydrolase protein</fullName>
    </submittedName>
</protein>
<dbReference type="SUPFAM" id="SSF53474">
    <property type="entry name" value="alpha/beta-Hydrolases"/>
    <property type="match status" value="1"/>
</dbReference>
<dbReference type="AlphaFoldDB" id="A0A9P8WIE5"/>
<feature type="domain" description="Alpha/beta hydrolase fold-3" evidence="3">
    <location>
        <begin position="47"/>
        <end position="162"/>
    </location>
</feature>
<evidence type="ECO:0000256" key="1">
    <source>
        <dbReference type="ARBA" id="ARBA00022801"/>
    </source>
</evidence>
<evidence type="ECO:0000313" key="4">
    <source>
        <dbReference type="EMBL" id="KAH6900609.1"/>
    </source>
</evidence>
<sequence>MPSQDSPLASLPGYKHETLPYKHSKHGDLLVDIAYPDTADRSDATVVIHFHGGFLVIGDRLSFLPWWLVNLCVARKWIFVTPDYRLLPETTAQSTFDDAFDAYSWVLMGLCQRIGRQVGSVIVAGSSAGGYLALTAASRASFHRQPSALLLIYGMLDPANTRYTKPGSSVSGKPEIETGPVLEQFPIPKESHDGPVFSGQAIDGDPMAGPRGQFILALHQDALFPDYMTGIKGLSKEISSKGAEAIPEKHRNLFPLTFGELGKLPPTFLLHGKNDSAVPVELSIGAAEKLKAAGVQVHAEFPDDAEHGFDVRSGNIDVDKGDENSVPAFHTLKKVVSFLDEVRKDGFYDPPRSTSAEDASPENPAEDVAQLEQPDLD</sequence>
<feature type="region of interest" description="Disordered" evidence="2">
    <location>
        <begin position="347"/>
        <end position="377"/>
    </location>
</feature>
<evidence type="ECO:0000256" key="2">
    <source>
        <dbReference type="SAM" id="MobiDB-lite"/>
    </source>
</evidence>
<dbReference type="PANTHER" id="PTHR48081">
    <property type="entry name" value="AB HYDROLASE SUPERFAMILY PROTEIN C4A8.06C"/>
    <property type="match status" value="1"/>
</dbReference>
<dbReference type="OrthoDB" id="2963168at2759"/>
<evidence type="ECO:0000313" key="5">
    <source>
        <dbReference type="Proteomes" id="UP000777438"/>
    </source>
</evidence>
<comment type="caution">
    <text evidence="4">The sequence shown here is derived from an EMBL/GenBank/DDBJ whole genome shotgun (WGS) entry which is preliminary data.</text>
</comment>
<reference evidence="4 5" key="1">
    <citation type="journal article" date="2021" name="Nat. Commun.">
        <title>Genetic determinants of endophytism in the Arabidopsis root mycobiome.</title>
        <authorList>
            <person name="Mesny F."/>
            <person name="Miyauchi S."/>
            <person name="Thiergart T."/>
            <person name="Pickel B."/>
            <person name="Atanasova L."/>
            <person name="Karlsson M."/>
            <person name="Huettel B."/>
            <person name="Barry K.W."/>
            <person name="Haridas S."/>
            <person name="Chen C."/>
            <person name="Bauer D."/>
            <person name="Andreopoulos W."/>
            <person name="Pangilinan J."/>
            <person name="LaButti K."/>
            <person name="Riley R."/>
            <person name="Lipzen A."/>
            <person name="Clum A."/>
            <person name="Drula E."/>
            <person name="Henrissat B."/>
            <person name="Kohler A."/>
            <person name="Grigoriev I.V."/>
            <person name="Martin F.M."/>
            <person name="Hacquard S."/>
        </authorList>
    </citation>
    <scope>NUCLEOTIDE SEQUENCE [LARGE SCALE GENOMIC DNA]</scope>
    <source>
        <strain evidence="4 5">MPI-CAGE-CH-0241</strain>
    </source>
</reference>
<evidence type="ECO:0000259" key="3">
    <source>
        <dbReference type="Pfam" id="PF07859"/>
    </source>
</evidence>
<dbReference type="InterPro" id="IPR050300">
    <property type="entry name" value="GDXG_lipolytic_enzyme"/>
</dbReference>
<name>A0A9P8WIE5_9HYPO</name>
<dbReference type="PANTHER" id="PTHR48081:SF3">
    <property type="entry name" value="ALPHA_BETA HYDROLASE FOLD-3 DOMAIN-CONTAINING PROTEIN"/>
    <property type="match status" value="1"/>
</dbReference>
<dbReference type="Proteomes" id="UP000777438">
    <property type="component" value="Unassembled WGS sequence"/>
</dbReference>
<gene>
    <name evidence="4" type="ORF">B0T10DRAFT_453119</name>
</gene>
<organism evidence="4 5">
    <name type="scientific">Thelonectria olida</name>
    <dbReference type="NCBI Taxonomy" id="1576542"/>
    <lineage>
        <taxon>Eukaryota</taxon>
        <taxon>Fungi</taxon>
        <taxon>Dikarya</taxon>
        <taxon>Ascomycota</taxon>
        <taxon>Pezizomycotina</taxon>
        <taxon>Sordariomycetes</taxon>
        <taxon>Hypocreomycetidae</taxon>
        <taxon>Hypocreales</taxon>
        <taxon>Nectriaceae</taxon>
        <taxon>Thelonectria</taxon>
    </lineage>
</organism>
<dbReference type="InterPro" id="IPR029058">
    <property type="entry name" value="AB_hydrolase_fold"/>
</dbReference>
<dbReference type="GO" id="GO:0016787">
    <property type="term" value="F:hydrolase activity"/>
    <property type="evidence" value="ECO:0007669"/>
    <property type="project" value="UniProtKB-KW"/>
</dbReference>
<dbReference type="Gene3D" id="3.40.50.1820">
    <property type="entry name" value="alpha/beta hydrolase"/>
    <property type="match status" value="1"/>
</dbReference>
<accession>A0A9P8WIE5</accession>
<dbReference type="EMBL" id="JAGPYM010000001">
    <property type="protein sequence ID" value="KAH6900609.1"/>
    <property type="molecule type" value="Genomic_DNA"/>
</dbReference>
<dbReference type="Pfam" id="PF07859">
    <property type="entry name" value="Abhydrolase_3"/>
    <property type="match status" value="1"/>
</dbReference>
<keyword evidence="1 4" id="KW-0378">Hydrolase</keyword>